<proteinExistence type="inferred from homology"/>
<evidence type="ECO:0000256" key="9">
    <source>
        <dbReference type="RuleBase" id="RU000682"/>
    </source>
</evidence>
<feature type="compositionally biased region" description="Basic residues" evidence="10">
    <location>
        <begin position="36"/>
        <end position="51"/>
    </location>
</feature>
<keyword evidence="5 9" id="KW-0371">Homeobox</keyword>
<dbReference type="GO" id="GO:0005634">
    <property type="term" value="C:nucleus"/>
    <property type="evidence" value="ECO:0007669"/>
    <property type="project" value="UniProtKB-SubCell"/>
</dbReference>
<dbReference type="InterPro" id="IPR044557">
    <property type="entry name" value="WOX8/9-like"/>
</dbReference>
<evidence type="ECO:0000256" key="10">
    <source>
        <dbReference type="SAM" id="MobiDB-lite"/>
    </source>
</evidence>
<evidence type="ECO:0000256" key="4">
    <source>
        <dbReference type="ARBA" id="ARBA00023125"/>
    </source>
</evidence>
<dbReference type="InterPro" id="IPR001356">
    <property type="entry name" value="HD"/>
</dbReference>
<sequence length="338" mass="37929">MKNPPVDEIKKIREQLQEFGQIGDASVFYWFQNRKSKGKNKKAPYPKKSKRQPIADPALNNSLPQITTPPPNSSSSSSSNNIIGISNINDGTVMVPNSPAISLNQNQDDTYPDTLAETGLQLPTPPFPSFPVENHINERVVLNDMTTLEGSNYFSDFPNMIEPSPQQNVDLPLLNYDNIMNNENENGIYSVHDLFYQENIQEEAMNMMHMHQQDPQFNFGVTTTSSNDDSTDLAPLPPAIDMSAPVDVPFLFTGDQLQGFGEEDGMKKCRVFTTNEVIEVNAGPFNVRESFGNRAVLFDSFSTPVLTDEWGVTLNSLYHGADYYLVCNFFLIYHGVFY</sequence>
<keyword evidence="3" id="KW-0805">Transcription regulation</keyword>
<dbReference type="PANTHER" id="PTHR47288">
    <property type="entry name" value="WUSCHEL-RELATED HOMEOBOX 9"/>
    <property type="match status" value="1"/>
</dbReference>
<evidence type="ECO:0000313" key="13">
    <source>
        <dbReference type="Proteomes" id="UP000265566"/>
    </source>
</evidence>
<dbReference type="AlphaFoldDB" id="A0A396IHH5"/>
<keyword evidence="6" id="KW-0804">Transcription</keyword>
<dbReference type="InterPro" id="IPR009057">
    <property type="entry name" value="Homeodomain-like_sf"/>
</dbReference>
<comment type="subcellular location">
    <subcellularLocation>
        <location evidence="1 9">Nucleus</location>
    </subcellularLocation>
</comment>
<dbReference type="Pfam" id="PF00046">
    <property type="entry name" value="Homeodomain"/>
    <property type="match status" value="1"/>
</dbReference>
<evidence type="ECO:0000256" key="8">
    <source>
        <dbReference type="ARBA" id="ARBA00024040"/>
    </source>
</evidence>
<name>A0A396IHH5_MEDTR</name>
<evidence type="ECO:0000256" key="6">
    <source>
        <dbReference type="ARBA" id="ARBA00023163"/>
    </source>
</evidence>
<comment type="caution">
    <text evidence="12">The sequence shown here is derived from an EMBL/GenBank/DDBJ whole genome shotgun (WGS) entry which is preliminary data.</text>
</comment>
<evidence type="ECO:0000256" key="3">
    <source>
        <dbReference type="ARBA" id="ARBA00023015"/>
    </source>
</evidence>
<dbReference type="Proteomes" id="UP000265566">
    <property type="component" value="Chromosome 4"/>
</dbReference>
<feature type="compositionally biased region" description="Low complexity" evidence="10">
    <location>
        <begin position="73"/>
        <end position="83"/>
    </location>
</feature>
<comment type="similarity">
    <text evidence="8">Belongs to the WUS homeobox family.</text>
</comment>
<evidence type="ECO:0000313" key="12">
    <source>
        <dbReference type="EMBL" id="RHN62327.1"/>
    </source>
</evidence>
<accession>A0A396IHH5</accession>
<evidence type="ECO:0000256" key="7">
    <source>
        <dbReference type="ARBA" id="ARBA00023242"/>
    </source>
</evidence>
<dbReference type="EMBL" id="PSQE01000004">
    <property type="protein sequence ID" value="RHN62327.1"/>
    <property type="molecule type" value="Genomic_DNA"/>
</dbReference>
<feature type="domain" description="Homeobox" evidence="11">
    <location>
        <begin position="2"/>
        <end position="39"/>
    </location>
</feature>
<keyword evidence="7 9" id="KW-0539">Nucleus</keyword>
<gene>
    <name evidence="12" type="ORF">MtrunA17_Chr4g0046231</name>
</gene>
<evidence type="ECO:0000256" key="2">
    <source>
        <dbReference type="ARBA" id="ARBA00022473"/>
    </source>
</evidence>
<evidence type="ECO:0000256" key="1">
    <source>
        <dbReference type="ARBA" id="ARBA00004123"/>
    </source>
</evidence>
<feature type="region of interest" description="Disordered" evidence="10">
    <location>
        <begin position="36"/>
        <end position="83"/>
    </location>
</feature>
<dbReference type="PANTHER" id="PTHR47288:SF1">
    <property type="entry name" value="WUSCHEL-RELATED HOMEOBOX 9"/>
    <property type="match status" value="1"/>
</dbReference>
<dbReference type="GO" id="GO:0003700">
    <property type="term" value="F:DNA-binding transcription factor activity"/>
    <property type="evidence" value="ECO:0007669"/>
    <property type="project" value="InterPro"/>
</dbReference>
<organism evidence="12 13">
    <name type="scientific">Medicago truncatula</name>
    <name type="common">Barrel medic</name>
    <name type="synonym">Medicago tribuloides</name>
    <dbReference type="NCBI Taxonomy" id="3880"/>
    <lineage>
        <taxon>Eukaryota</taxon>
        <taxon>Viridiplantae</taxon>
        <taxon>Streptophyta</taxon>
        <taxon>Embryophyta</taxon>
        <taxon>Tracheophyta</taxon>
        <taxon>Spermatophyta</taxon>
        <taxon>Magnoliopsida</taxon>
        <taxon>eudicotyledons</taxon>
        <taxon>Gunneridae</taxon>
        <taxon>Pentapetalae</taxon>
        <taxon>rosids</taxon>
        <taxon>fabids</taxon>
        <taxon>Fabales</taxon>
        <taxon>Fabaceae</taxon>
        <taxon>Papilionoideae</taxon>
        <taxon>50 kb inversion clade</taxon>
        <taxon>NPAAA clade</taxon>
        <taxon>Hologalegina</taxon>
        <taxon>IRL clade</taxon>
        <taxon>Trifolieae</taxon>
        <taxon>Medicago</taxon>
    </lineage>
</organism>
<dbReference type="GO" id="GO:0003677">
    <property type="term" value="F:DNA binding"/>
    <property type="evidence" value="ECO:0007669"/>
    <property type="project" value="UniProtKB-KW"/>
</dbReference>
<dbReference type="GO" id="GO:0050793">
    <property type="term" value="P:regulation of developmental process"/>
    <property type="evidence" value="ECO:0007669"/>
    <property type="project" value="InterPro"/>
</dbReference>
<evidence type="ECO:0000259" key="11">
    <source>
        <dbReference type="Pfam" id="PF00046"/>
    </source>
</evidence>
<keyword evidence="4 9" id="KW-0238">DNA-binding</keyword>
<reference evidence="13" key="1">
    <citation type="journal article" date="2018" name="Nat. Plants">
        <title>Whole-genome landscape of Medicago truncatula symbiotic genes.</title>
        <authorList>
            <person name="Pecrix Y."/>
            <person name="Staton S.E."/>
            <person name="Sallet E."/>
            <person name="Lelandais-Briere C."/>
            <person name="Moreau S."/>
            <person name="Carrere S."/>
            <person name="Blein T."/>
            <person name="Jardinaud M.F."/>
            <person name="Latrasse D."/>
            <person name="Zouine M."/>
            <person name="Zahm M."/>
            <person name="Kreplak J."/>
            <person name="Mayjonade B."/>
            <person name="Satge C."/>
            <person name="Perez M."/>
            <person name="Cauet S."/>
            <person name="Marande W."/>
            <person name="Chantry-Darmon C."/>
            <person name="Lopez-Roques C."/>
            <person name="Bouchez O."/>
            <person name="Berard A."/>
            <person name="Debelle F."/>
            <person name="Munos S."/>
            <person name="Bendahmane A."/>
            <person name="Berges H."/>
            <person name="Niebel A."/>
            <person name="Buitink J."/>
            <person name="Frugier F."/>
            <person name="Benhamed M."/>
            <person name="Crespi M."/>
            <person name="Gouzy J."/>
            <person name="Gamas P."/>
        </authorList>
    </citation>
    <scope>NUCLEOTIDE SEQUENCE [LARGE SCALE GENOMIC DNA]</scope>
    <source>
        <strain evidence="13">cv. Jemalong A17</strain>
    </source>
</reference>
<keyword evidence="2" id="KW-0217">Developmental protein</keyword>
<dbReference type="Gramene" id="rna24889">
    <property type="protein sequence ID" value="RHN62327.1"/>
    <property type="gene ID" value="gene24889"/>
</dbReference>
<protein>
    <submittedName>
        <fullName evidence="12">Putative transcription factor HB-WOX family</fullName>
    </submittedName>
</protein>
<evidence type="ECO:0000256" key="5">
    <source>
        <dbReference type="ARBA" id="ARBA00023155"/>
    </source>
</evidence>
<dbReference type="SUPFAM" id="SSF46689">
    <property type="entry name" value="Homeodomain-like"/>
    <property type="match status" value="1"/>
</dbReference>